<protein>
    <submittedName>
        <fullName evidence="2">Uncharacterized protein</fullName>
    </submittedName>
</protein>
<feature type="region of interest" description="Disordered" evidence="1">
    <location>
        <begin position="85"/>
        <end position="154"/>
    </location>
</feature>
<gene>
    <name evidence="2" type="ORF">D9619_004267</name>
</gene>
<evidence type="ECO:0000256" key="1">
    <source>
        <dbReference type="SAM" id="MobiDB-lite"/>
    </source>
</evidence>
<dbReference type="OrthoDB" id="3066817at2759"/>
<evidence type="ECO:0000313" key="3">
    <source>
        <dbReference type="Proteomes" id="UP000567179"/>
    </source>
</evidence>
<feature type="compositionally biased region" description="Low complexity" evidence="1">
    <location>
        <begin position="129"/>
        <end position="140"/>
    </location>
</feature>
<feature type="compositionally biased region" description="Basic residues" evidence="1">
    <location>
        <begin position="103"/>
        <end position="114"/>
    </location>
</feature>
<organism evidence="2 3">
    <name type="scientific">Psilocybe cf. subviscida</name>
    <dbReference type="NCBI Taxonomy" id="2480587"/>
    <lineage>
        <taxon>Eukaryota</taxon>
        <taxon>Fungi</taxon>
        <taxon>Dikarya</taxon>
        <taxon>Basidiomycota</taxon>
        <taxon>Agaricomycotina</taxon>
        <taxon>Agaricomycetes</taxon>
        <taxon>Agaricomycetidae</taxon>
        <taxon>Agaricales</taxon>
        <taxon>Agaricineae</taxon>
        <taxon>Strophariaceae</taxon>
        <taxon>Psilocybe</taxon>
    </lineage>
</organism>
<comment type="caution">
    <text evidence="2">The sequence shown here is derived from an EMBL/GenBank/DDBJ whole genome shotgun (WGS) entry which is preliminary data.</text>
</comment>
<dbReference type="AlphaFoldDB" id="A0A8H5BPQ4"/>
<reference evidence="2 3" key="1">
    <citation type="journal article" date="2020" name="ISME J.">
        <title>Uncovering the hidden diversity of litter-decomposition mechanisms in mushroom-forming fungi.</title>
        <authorList>
            <person name="Floudas D."/>
            <person name="Bentzer J."/>
            <person name="Ahren D."/>
            <person name="Johansson T."/>
            <person name="Persson P."/>
            <person name="Tunlid A."/>
        </authorList>
    </citation>
    <scope>NUCLEOTIDE SEQUENCE [LARGE SCALE GENOMIC DNA]</scope>
    <source>
        <strain evidence="2 3">CBS 101986</strain>
    </source>
</reference>
<dbReference type="Proteomes" id="UP000567179">
    <property type="component" value="Unassembled WGS sequence"/>
</dbReference>
<name>A0A8H5BPQ4_9AGAR</name>
<evidence type="ECO:0000313" key="2">
    <source>
        <dbReference type="EMBL" id="KAF5327320.1"/>
    </source>
</evidence>
<proteinExistence type="predicted"/>
<sequence>MPVRNIFHKKVPEPVMMLPRDWPSSLHSKCDSPACSFPNPPQAAEGTYNCQGFPCCSGTYHVSAAMAASVIRSYSFGWSREAVEKAASSSTPSLGRAPSIKSIKQKSSRRFNRSKQKDLPPIPGLHIRSGSLSPGPNSPSDDAYNPNDTNEVDK</sequence>
<dbReference type="EMBL" id="JAACJJ010000014">
    <property type="protein sequence ID" value="KAF5327320.1"/>
    <property type="molecule type" value="Genomic_DNA"/>
</dbReference>
<keyword evidence="3" id="KW-1185">Reference proteome</keyword>
<accession>A0A8H5BPQ4</accession>